<keyword evidence="1" id="KW-0472">Membrane</keyword>
<gene>
    <name evidence="2" type="ORF">AMECASPLE_036749</name>
</gene>
<keyword evidence="1" id="KW-0812">Transmembrane</keyword>
<feature type="transmembrane region" description="Helical" evidence="1">
    <location>
        <begin position="43"/>
        <end position="73"/>
    </location>
</feature>
<comment type="caution">
    <text evidence="2">The sequence shown here is derived from an EMBL/GenBank/DDBJ whole genome shotgun (WGS) entry which is preliminary data.</text>
</comment>
<protein>
    <submittedName>
        <fullName evidence="2">Uncharacterized protein</fullName>
    </submittedName>
</protein>
<organism evidence="2 3">
    <name type="scientific">Ameca splendens</name>
    <dbReference type="NCBI Taxonomy" id="208324"/>
    <lineage>
        <taxon>Eukaryota</taxon>
        <taxon>Metazoa</taxon>
        <taxon>Chordata</taxon>
        <taxon>Craniata</taxon>
        <taxon>Vertebrata</taxon>
        <taxon>Euteleostomi</taxon>
        <taxon>Actinopterygii</taxon>
        <taxon>Neopterygii</taxon>
        <taxon>Teleostei</taxon>
        <taxon>Neoteleostei</taxon>
        <taxon>Acanthomorphata</taxon>
        <taxon>Ovalentaria</taxon>
        <taxon>Atherinomorphae</taxon>
        <taxon>Cyprinodontiformes</taxon>
        <taxon>Goodeidae</taxon>
        <taxon>Ameca</taxon>
    </lineage>
</organism>
<evidence type="ECO:0000313" key="3">
    <source>
        <dbReference type="Proteomes" id="UP001469553"/>
    </source>
</evidence>
<accession>A0ABV0XWT8</accession>
<keyword evidence="3" id="KW-1185">Reference proteome</keyword>
<dbReference type="Proteomes" id="UP001469553">
    <property type="component" value="Unassembled WGS sequence"/>
</dbReference>
<evidence type="ECO:0000256" key="1">
    <source>
        <dbReference type="SAM" id="Phobius"/>
    </source>
</evidence>
<keyword evidence="1" id="KW-1133">Transmembrane helix</keyword>
<reference evidence="2 3" key="1">
    <citation type="submission" date="2021-06" db="EMBL/GenBank/DDBJ databases">
        <authorList>
            <person name="Palmer J.M."/>
        </authorList>
    </citation>
    <scope>NUCLEOTIDE SEQUENCE [LARGE SCALE GENOMIC DNA]</scope>
    <source>
        <strain evidence="2 3">AS_MEX2019</strain>
        <tissue evidence="2">Muscle</tissue>
    </source>
</reference>
<sequence length="180" mass="20760">MLESDKIIDCGAEKSSLLERLQRTKCTNRFLDFLPLYFVRFKLLILEVILFTMWLCLSGCVQVFVFCAVFLSWQVQLQQVFLVEPNHEFGSSSRVRILGVLVLMEFLVLLCRYDNSVTVSCIPSSYSLFMLWRVLERTPCHSDCESPFLSYLQPCSSGITSWKHQTIAHMPVHPSTCMLS</sequence>
<dbReference type="EMBL" id="JAHRIP010015334">
    <property type="protein sequence ID" value="MEQ2285910.1"/>
    <property type="molecule type" value="Genomic_DNA"/>
</dbReference>
<proteinExistence type="predicted"/>
<name>A0ABV0XWT8_9TELE</name>
<evidence type="ECO:0000313" key="2">
    <source>
        <dbReference type="EMBL" id="MEQ2285910.1"/>
    </source>
</evidence>